<accession>A0ABY7UZQ4</accession>
<dbReference type="RefSeq" id="WP_273988442.1">
    <property type="nucleotide sequence ID" value="NZ_BAABQT010000005.1"/>
</dbReference>
<feature type="transmembrane region" description="Helical" evidence="1">
    <location>
        <begin position="63"/>
        <end position="86"/>
    </location>
</feature>
<sequence length="90" mass="9315">MNARRLRVVLGWVLSLALFGVTLVLALLSLGTFASLAGTGPLWLRSIGSLESTLSGALNVTGLGSIQQAMTLMLLTSVCAGLAAYLKPRA</sequence>
<protein>
    <recommendedName>
        <fullName evidence="4">ABC transporter permease</fullName>
    </recommendedName>
</protein>
<keyword evidence="1" id="KW-0812">Transmembrane</keyword>
<proteinExistence type="predicted"/>
<evidence type="ECO:0008006" key="4">
    <source>
        <dbReference type="Google" id="ProtNLM"/>
    </source>
</evidence>
<keyword evidence="1" id="KW-1133">Transmembrane helix</keyword>
<name>A0ABY7UZQ4_9DEIO</name>
<keyword evidence="3" id="KW-1185">Reference proteome</keyword>
<reference evidence="2 3" key="1">
    <citation type="submission" date="2022-12" db="EMBL/GenBank/DDBJ databases">
        <title>Genome Sequence of Deinococcus aquaticus Type Strain PB314.</title>
        <authorList>
            <person name="Albert C."/>
            <person name="Hill J."/>
            <person name="Boren L."/>
            <person name="Scholz-Ng S."/>
            <person name="Fatema N."/>
            <person name="Grosso R."/>
            <person name="Soboslay E."/>
            <person name="Tuohy J."/>
        </authorList>
    </citation>
    <scope>NUCLEOTIDE SEQUENCE [LARGE SCALE GENOMIC DNA]</scope>
    <source>
        <strain evidence="2 3">PB-314</strain>
    </source>
</reference>
<evidence type="ECO:0000313" key="3">
    <source>
        <dbReference type="Proteomes" id="UP001217044"/>
    </source>
</evidence>
<dbReference type="Proteomes" id="UP001217044">
    <property type="component" value="Chromosome"/>
</dbReference>
<dbReference type="EMBL" id="CP115165">
    <property type="protein sequence ID" value="WDA58394.1"/>
    <property type="molecule type" value="Genomic_DNA"/>
</dbReference>
<keyword evidence="1" id="KW-0472">Membrane</keyword>
<gene>
    <name evidence="2" type="ORF">M8445_13745</name>
</gene>
<evidence type="ECO:0000256" key="1">
    <source>
        <dbReference type="SAM" id="Phobius"/>
    </source>
</evidence>
<organism evidence="2 3">
    <name type="scientific">Deinococcus aquaticus</name>
    <dbReference type="NCBI Taxonomy" id="328692"/>
    <lineage>
        <taxon>Bacteria</taxon>
        <taxon>Thermotogati</taxon>
        <taxon>Deinococcota</taxon>
        <taxon>Deinococci</taxon>
        <taxon>Deinococcales</taxon>
        <taxon>Deinococcaceae</taxon>
        <taxon>Deinococcus</taxon>
    </lineage>
</organism>
<evidence type="ECO:0000313" key="2">
    <source>
        <dbReference type="EMBL" id="WDA58394.1"/>
    </source>
</evidence>